<reference evidence="3 4" key="1">
    <citation type="journal article" date="2013" name="Genome Announc.">
        <title>Genome Sequence of the Pyrene- and Fluoranthene-Degrading Bacterium Cycloclasticus sp. Strain PY97M.</title>
        <authorList>
            <person name="Cui Z."/>
            <person name="Xu G."/>
            <person name="Li Q."/>
            <person name="Gao W."/>
            <person name="Zheng L."/>
        </authorList>
    </citation>
    <scope>NUCLEOTIDE SEQUENCE [LARGE SCALE GENOMIC DNA]</scope>
    <source>
        <strain evidence="3 4">PY97M</strain>
    </source>
</reference>
<protein>
    <recommendedName>
        <fullName evidence="2">HPP transmembrane region domain-containing protein</fullName>
    </recommendedName>
</protein>
<evidence type="ECO:0000313" key="4">
    <source>
        <dbReference type="Proteomes" id="UP000015462"/>
    </source>
</evidence>
<dbReference type="InterPro" id="IPR058581">
    <property type="entry name" value="TM_HPP"/>
</dbReference>
<keyword evidence="4" id="KW-1185">Reference proteome</keyword>
<name>A0AB33Z1Q7_9GAMM</name>
<dbReference type="PANTHER" id="PTHR33741:SF5">
    <property type="entry name" value="TRANSMEMBRANE PROTEIN DDB_G0269096-RELATED"/>
    <property type="match status" value="1"/>
</dbReference>
<feature type="transmembrane region" description="Helical" evidence="1">
    <location>
        <begin position="21"/>
        <end position="41"/>
    </location>
</feature>
<dbReference type="RefSeq" id="WP_016390339.1">
    <property type="nucleotide sequence ID" value="NZ_KE646807.1"/>
</dbReference>
<organism evidence="3 4">
    <name type="scientific">Cycloclasticus pugetii</name>
    <dbReference type="NCBI Taxonomy" id="34068"/>
    <lineage>
        <taxon>Bacteria</taxon>
        <taxon>Pseudomonadati</taxon>
        <taxon>Pseudomonadota</taxon>
        <taxon>Gammaproteobacteria</taxon>
        <taxon>Thiotrichales</taxon>
        <taxon>Piscirickettsiaceae</taxon>
        <taxon>Cycloclasticus</taxon>
    </lineage>
</organism>
<evidence type="ECO:0000256" key="1">
    <source>
        <dbReference type="SAM" id="Phobius"/>
    </source>
</evidence>
<dbReference type="Proteomes" id="UP000015462">
    <property type="component" value="Unassembled WGS sequence"/>
</dbReference>
<evidence type="ECO:0000259" key="2">
    <source>
        <dbReference type="Pfam" id="PF04982"/>
    </source>
</evidence>
<feature type="transmembrane region" description="Helical" evidence="1">
    <location>
        <begin position="76"/>
        <end position="109"/>
    </location>
</feature>
<comment type="caution">
    <text evidence="3">The sequence shown here is derived from an EMBL/GenBank/DDBJ whole genome shotgun (WGS) entry which is preliminary data.</text>
</comment>
<dbReference type="PROSITE" id="PS51257">
    <property type="entry name" value="PROKAR_LIPOPROTEIN"/>
    <property type="match status" value="1"/>
</dbReference>
<dbReference type="EMBL" id="ASHL01000004">
    <property type="protein sequence ID" value="EPD13202.1"/>
    <property type="molecule type" value="Genomic_DNA"/>
</dbReference>
<dbReference type="Pfam" id="PF04982">
    <property type="entry name" value="TM_HPP"/>
    <property type="match status" value="1"/>
</dbReference>
<keyword evidence="1" id="KW-0472">Membrane</keyword>
<keyword evidence="1" id="KW-0812">Transmembrane</keyword>
<feature type="transmembrane region" description="Helical" evidence="1">
    <location>
        <begin position="140"/>
        <end position="165"/>
    </location>
</feature>
<feature type="domain" description="HPP transmembrane region" evidence="2">
    <location>
        <begin position="18"/>
        <end position="171"/>
    </location>
</feature>
<dbReference type="InterPro" id="IPR007065">
    <property type="entry name" value="HPP"/>
</dbReference>
<accession>A0AB33Z1Q7</accession>
<keyword evidence="1" id="KW-1133">Transmembrane helix</keyword>
<evidence type="ECO:0000313" key="3">
    <source>
        <dbReference type="EMBL" id="EPD13202.1"/>
    </source>
</evidence>
<gene>
    <name evidence="3" type="ORF">L196_06155</name>
</gene>
<sequence length="300" mass="33401">MFQTPIRFLGLQNGVVSSEKVVATFGGVLAISCCFYITSFYTGATGTAAILPSMGASTVLLFAVPHGQLSTPWAFLVGNLLSAVVGVTCWMFIDSIMLAASIAVALSILVMHVTRSLHPPGGATALAAVIGGPSIHELGYWYVVTPTLINCCVLFTVAMLFNNFFSWRRYPQSLMRYQRVGYHPDTRRIKMQHIHEAIKRSEIVVDARDEQIKHIVDLADAIYHEELLADFVLEPGAFYTNGKPGRKWSVRQVIDWREHQDPSLYLIVYRVVDGEGKGSSESCTLHEFSTWAREQMQPKR</sequence>
<dbReference type="PANTHER" id="PTHR33741">
    <property type="entry name" value="TRANSMEMBRANE PROTEIN DDB_G0269096-RELATED"/>
    <property type="match status" value="1"/>
</dbReference>
<proteinExistence type="predicted"/>
<dbReference type="AlphaFoldDB" id="A0AB33Z1Q7"/>